<feature type="region of interest" description="Disordered" evidence="2">
    <location>
        <begin position="231"/>
        <end position="250"/>
    </location>
</feature>
<proteinExistence type="predicted"/>
<evidence type="ECO:0000313" key="3">
    <source>
        <dbReference type="EMBL" id="CAD2221758.1"/>
    </source>
</evidence>
<accession>A0A7G2CPJ4</accession>
<dbReference type="EMBL" id="LR877166">
    <property type="protein sequence ID" value="CAD2221758.1"/>
    <property type="molecule type" value="Genomic_DNA"/>
</dbReference>
<protein>
    <submittedName>
        <fullName evidence="3">Uncharacterized protein</fullName>
    </submittedName>
</protein>
<keyword evidence="1" id="KW-0175">Coiled coil</keyword>
<feature type="region of interest" description="Disordered" evidence="2">
    <location>
        <begin position="1"/>
        <end position="35"/>
    </location>
</feature>
<evidence type="ECO:0000313" key="4">
    <source>
        <dbReference type="Proteomes" id="UP000515908"/>
    </source>
</evidence>
<sequence length="250" mass="27549">MDSQPFSEEAASTVPSRKESDVPPPQPPAPARPNTASAALFPFRYFAAAEDVAHLPEEVAFERYKQSPAGAAQIRAIQRDQLKIKENEAEVHTLRQQLQAIRGEINAKSRGASPCGGVNVSSIDGTDSDVYEHMTSVQLAVQCRKSSDRLAQLVQGTQHLRRQLERRQATLLDNFTHWRRSSVEEVGTTIRRKVSTASPTPLLDGAEQVREASLGRVIQQDPAGAAFYTAHQRVTSRSRTSQRPASANFH</sequence>
<keyword evidence="4" id="KW-1185">Reference proteome</keyword>
<dbReference type="AlphaFoldDB" id="A0A7G2CPJ4"/>
<organism evidence="3 4">
    <name type="scientific">Angomonas deanei</name>
    <dbReference type="NCBI Taxonomy" id="59799"/>
    <lineage>
        <taxon>Eukaryota</taxon>
        <taxon>Discoba</taxon>
        <taxon>Euglenozoa</taxon>
        <taxon>Kinetoplastea</taxon>
        <taxon>Metakinetoplastina</taxon>
        <taxon>Trypanosomatida</taxon>
        <taxon>Trypanosomatidae</taxon>
        <taxon>Strigomonadinae</taxon>
        <taxon>Angomonas</taxon>
    </lineage>
</organism>
<dbReference type="VEuPathDB" id="TriTrypDB:ADEAN_000929300"/>
<reference evidence="3 4" key="1">
    <citation type="submission" date="2020-08" db="EMBL/GenBank/DDBJ databases">
        <authorList>
            <person name="Newling K."/>
            <person name="Davey J."/>
            <person name="Forrester S."/>
        </authorList>
    </citation>
    <scope>NUCLEOTIDE SEQUENCE [LARGE SCALE GENOMIC DNA]</scope>
    <source>
        <strain evidence="4">Crithidia deanei Carvalho (ATCC PRA-265)</strain>
    </source>
</reference>
<feature type="compositionally biased region" description="Low complexity" evidence="2">
    <location>
        <begin position="232"/>
        <end position="243"/>
    </location>
</feature>
<evidence type="ECO:0000256" key="2">
    <source>
        <dbReference type="SAM" id="MobiDB-lite"/>
    </source>
</evidence>
<feature type="compositionally biased region" description="Pro residues" evidence="2">
    <location>
        <begin position="22"/>
        <end position="31"/>
    </location>
</feature>
<dbReference type="Proteomes" id="UP000515908">
    <property type="component" value="Chromosome 22"/>
</dbReference>
<gene>
    <name evidence="3" type="ORF">ADEAN_000929300</name>
</gene>
<name>A0A7G2CPJ4_9TRYP</name>
<feature type="coiled-coil region" evidence="1">
    <location>
        <begin position="77"/>
        <end position="104"/>
    </location>
</feature>
<evidence type="ECO:0000256" key="1">
    <source>
        <dbReference type="SAM" id="Coils"/>
    </source>
</evidence>